<name>A0A813P9C6_9BILA</name>
<keyword evidence="2" id="KW-0325">Glycoprotein</keyword>
<dbReference type="EMBL" id="CAJOBA010000006">
    <property type="protein sequence ID" value="CAF3493371.1"/>
    <property type="molecule type" value="Genomic_DNA"/>
</dbReference>
<proteinExistence type="predicted"/>
<sequence>MKTTSVDSTERELHFVILTTKSYAKDYHDIVLPSTSIQINLSSIIQQKSIYLCYLYSLNNDYPHYVNSYEILNYTDNLHHLLIYECANSMTTISSKYFGICGSENRHMPMELYEKCQTRIVLAWGRGGNFQYKYPQHTGLKLKTQTYLLLEIHYDPFINRQQSGIRFYYSQSKPKYEIGLLTLGTLVNSTIYLPPYLDHISFRTYCFNDCMQKYLANNQTLNVFRVLLHAHHLSKRIWIKKIEKQGKKSQIIIDQNPYHFNKQLTVDISVNLTNNDEIVLTCDYSTKYQTSLTRGGYNTNDEMCQAFFYYYPKIEQFPLCLSLPIYSELQDYPKWTKNLSENIRNRLVNNKNHLGLCGDNTPKWHTNRQLTTDVNLSFKYKQFNACFYAGIHDKIKLKGKKR</sequence>
<evidence type="ECO:0008006" key="10">
    <source>
        <dbReference type="Google" id="ProtNLM"/>
    </source>
</evidence>
<dbReference type="InterPro" id="IPR014784">
    <property type="entry name" value="Cu2_ascorb_mOase-like_C"/>
</dbReference>
<dbReference type="Proteomes" id="UP000682733">
    <property type="component" value="Unassembled WGS sequence"/>
</dbReference>
<evidence type="ECO:0000259" key="4">
    <source>
        <dbReference type="Pfam" id="PF03712"/>
    </source>
</evidence>
<dbReference type="PANTHER" id="PTHR10157">
    <property type="entry name" value="DOPAMINE BETA HYDROXYLASE RELATED"/>
    <property type="match status" value="1"/>
</dbReference>
<evidence type="ECO:0000313" key="6">
    <source>
        <dbReference type="EMBL" id="CAF0749482.1"/>
    </source>
</evidence>
<dbReference type="InterPro" id="IPR036939">
    <property type="entry name" value="Cu2_ascorb_mOase_N_sf"/>
</dbReference>
<keyword evidence="9" id="KW-1185">Reference proteome</keyword>
<dbReference type="Pfam" id="PF01082">
    <property type="entry name" value="Cu2_monooxygen"/>
    <property type="match status" value="1"/>
</dbReference>
<dbReference type="InterPro" id="IPR000323">
    <property type="entry name" value="Cu2_ascorb_mOase_N"/>
</dbReference>
<evidence type="ECO:0000259" key="3">
    <source>
        <dbReference type="Pfam" id="PF01082"/>
    </source>
</evidence>
<accession>A0A813P9C6</accession>
<dbReference type="EMBL" id="CAJOBC010000061">
    <property type="protein sequence ID" value="CAF3528813.1"/>
    <property type="molecule type" value="Genomic_DNA"/>
</dbReference>
<organism evidence="6 9">
    <name type="scientific">Didymodactylos carnosus</name>
    <dbReference type="NCBI Taxonomy" id="1234261"/>
    <lineage>
        <taxon>Eukaryota</taxon>
        <taxon>Metazoa</taxon>
        <taxon>Spiralia</taxon>
        <taxon>Gnathifera</taxon>
        <taxon>Rotifera</taxon>
        <taxon>Eurotatoria</taxon>
        <taxon>Bdelloidea</taxon>
        <taxon>Philodinida</taxon>
        <taxon>Philodinidae</taxon>
        <taxon>Didymodactylos</taxon>
    </lineage>
</organism>
<dbReference type="GO" id="GO:0005507">
    <property type="term" value="F:copper ion binding"/>
    <property type="evidence" value="ECO:0007669"/>
    <property type="project" value="InterPro"/>
</dbReference>
<dbReference type="EMBL" id="CAJNOK010000006">
    <property type="protein sequence ID" value="CAF0721774.1"/>
    <property type="molecule type" value="Genomic_DNA"/>
</dbReference>
<dbReference type="InterPro" id="IPR000945">
    <property type="entry name" value="DBH-like"/>
</dbReference>
<dbReference type="Proteomes" id="UP000681722">
    <property type="component" value="Unassembled WGS sequence"/>
</dbReference>
<dbReference type="EMBL" id="CAJNOQ010000061">
    <property type="protein sequence ID" value="CAF0749482.1"/>
    <property type="molecule type" value="Genomic_DNA"/>
</dbReference>
<feature type="domain" description="Copper type II ascorbate-dependent monooxygenase C-terminal" evidence="4">
    <location>
        <begin position="177"/>
        <end position="322"/>
    </location>
</feature>
<dbReference type="OrthoDB" id="10003276at2759"/>
<evidence type="ECO:0000256" key="1">
    <source>
        <dbReference type="ARBA" id="ARBA00023157"/>
    </source>
</evidence>
<dbReference type="InterPro" id="IPR024548">
    <property type="entry name" value="Cu2_monoox_C"/>
</dbReference>
<dbReference type="SUPFAM" id="SSF49742">
    <property type="entry name" value="PHM/PNGase F"/>
    <property type="match status" value="2"/>
</dbReference>
<protein>
    <recommendedName>
        <fullName evidence="10">DBH-like monooxygenase protein 1</fullName>
    </recommendedName>
</protein>
<dbReference type="Gene3D" id="2.60.120.310">
    <property type="entry name" value="Copper type II, ascorbate-dependent monooxygenase, N-terminal domain"/>
    <property type="match status" value="1"/>
</dbReference>
<evidence type="ECO:0000313" key="9">
    <source>
        <dbReference type="Proteomes" id="UP000663829"/>
    </source>
</evidence>
<evidence type="ECO:0000313" key="7">
    <source>
        <dbReference type="EMBL" id="CAF3493371.1"/>
    </source>
</evidence>
<dbReference type="Proteomes" id="UP000677228">
    <property type="component" value="Unassembled WGS sequence"/>
</dbReference>
<dbReference type="Gene3D" id="2.60.120.230">
    <property type="match status" value="1"/>
</dbReference>
<evidence type="ECO:0000256" key="2">
    <source>
        <dbReference type="ARBA" id="ARBA00023180"/>
    </source>
</evidence>
<evidence type="ECO:0000313" key="5">
    <source>
        <dbReference type="EMBL" id="CAF0721774.1"/>
    </source>
</evidence>
<reference evidence="6" key="1">
    <citation type="submission" date="2021-02" db="EMBL/GenBank/DDBJ databases">
        <authorList>
            <person name="Nowell W R."/>
        </authorList>
    </citation>
    <scope>NUCLEOTIDE SEQUENCE</scope>
</reference>
<dbReference type="GO" id="GO:0004500">
    <property type="term" value="F:dopamine beta-monooxygenase activity"/>
    <property type="evidence" value="ECO:0007669"/>
    <property type="project" value="InterPro"/>
</dbReference>
<dbReference type="PANTHER" id="PTHR10157:SF23">
    <property type="entry name" value="MOXD1 HOMOLOG 1"/>
    <property type="match status" value="1"/>
</dbReference>
<comment type="caution">
    <text evidence="6">The sequence shown here is derived from an EMBL/GenBank/DDBJ whole genome shotgun (WGS) entry which is preliminary data.</text>
</comment>
<dbReference type="Pfam" id="PF03712">
    <property type="entry name" value="Cu2_monoox_C"/>
    <property type="match status" value="1"/>
</dbReference>
<dbReference type="InterPro" id="IPR008977">
    <property type="entry name" value="PHM/PNGase_F_dom_sf"/>
</dbReference>
<evidence type="ECO:0000313" key="8">
    <source>
        <dbReference type="EMBL" id="CAF3528813.1"/>
    </source>
</evidence>
<gene>
    <name evidence="6" type="ORF">GPM918_LOCUS742</name>
    <name evidence="5" type="ORF">OVA965_LOCUS97</name>
    <name evidence="8" type="ORF">SRO942_LOCUS743</name>
    <name evidence="7" type="ORF">TMI583_LOCUS97</name>
</gene>
<keyword evidence="1" id="KW-1015">Disulfide bond</keyword>
<dbReference type="Proteomes" id="UP000663829">
    <property type="component" value="Unassembled WGS sequence"/>
</dbReference>
<feature type="domain" description="Copper type II ascorbate-dependent monooxygenase N-terminal" evidence="3">
    <location>
        <begin position="40"/>
        <end position="155"/>
    </location>
</feature>
<dbReference type="AlphaFoldDB" id="A0A813P9C6"/>